<dbReference type="PANTHER" id="PTHR34580">
    <property type="match status" value="1"/>
</dbReference>
<dbReference type="EMBL" id="SZVO01000001">
    <property type="protein sequence ID" value="TKT93657.1"/>
    <property type="molecule type" value="Genomic_DNA"/>
</dbReference>
<dbReference type="Proteomes" id="UP000304900">
    <property type="component" value="Unassembled WGS sequence"/>
</dbReference>
<feature type="domain" description="WYL" evidence="1">
    <location>
        <begin position="151"/>
        <end position="215"/>
    </location>
</feature>
<name>A0A4U6DBE0_9BACT</name>
<sequence length="322" mass="37886">MPRTGSSASDKRLRRIFKIHQQLRTMGSFSAEELVKECFSVDPLIHERTIRADIQFLRDLGAIIPKGNKHQKFYYKDAFSMINALEGIKSEETDEMLAYLNQLYYQAPKAALLELDKVFLALERRVRAADAQGDKRLQFEKTTYSGQNWIRILHDYTVKQKVLLLHYTPFGRAMQIRTALPVFLKEYNHRWFLIAYDADRNVYQNFALDRINDVRLSDKKLTLDNIPDPEKYFNNLIGVSLEGELAQVVVRIKKPRAYYIRTKHWHSSQIEIQETNDFIDFEWYVYTNRELNSKIFELGHDAEVISPSSLKYQIENNHKGLL</sequence>
<proteinExistence type="predicted"/>
<feature type="domain" description="WCX" evidence="2">
    <location>
        <begin position="247"/>
        <end position="319"/>
    </location>
</feature>
<evidence type="ECO:0000259" key="1">
    <source>
        <dbReference type="Pfam" id="PF13280"/>
    </source>
</evidence>
<accession>A0A4U6DBE0</accession>
<evidence type="ECO:0000259" key="2">
    <source>
        <dbReference type="Pfam" id="PF25583"/>
    </source>
</evidence>
<dbReference type="OrthoDB" id="43316at2"/>
<protein>
    <submittedName>
        <fullName evidence="3">WYL domain-containing protein</fullName>
    </submittedName>
</protein>
<dbReference type="AlphaFoldDB" id="A0A4U6DBE0"/>
<dbReference type="RefSeq" id="WP_137337951.1">
    <property type="nucleotide sequence ID" value="NZ_BSQH01000001.1"/>
</dbReference>
<dbReference type="PANTHER" id="PTHR34580:SF9">
    <property type="entry name" value="SLL5097 PROTEIN"/>
    <property type="match status" value="1"/>
</dbReference>
<evidence type="ECO:0000313" key="4">
    <source>
        <dbReference type="Proteomes" id="UP000304900"/>
    </source>
</evidence>
<reference evidence="3 4" key="1">
    <citation type="submission" date="2019-05" db="EMBL/GenBank/DDBJ databases">
        <title>Dyadobacter AR-3-8 sp. nov., isolated from arctic soil.</title>
        <authorList>
            <person name="Chaudhary D.K."/>
        </authorList>
    </citation>
    <scope>NUCLEOTIDE SEQUENCE [LARGE SCALE GENOMIC DNA]</scope>
    <source>
        <strain evidence="3 4">AR-3-8</strain>
    </source>
</reference>
<dbReference type="Pfam" id="PF13280">
    <property type="entry name" value="WYL"/>
    <property type="match status" value="1"/>
</dbReference>
<dbReference type="InterPro" id="IPR026881">
    <property type="entry name" value="WYL_dom"/>
</dbReference>
<gene>
    <name evidence="3" type="ORF">FDK13_00125</name>
</gene>
<evidence type="ECO:0000313" key="3">
    <source>
        <dbReference type="EMBL" id="TKT93657.1"/>
    </source>
</evidence>
<comment type="caution">
    <text evidence="3">The sequence shown here is derived from an EMBL/GenBank/DDBJ whole genome shotgun (WGS) entry which is preliminary data.</text>
</comment>
<dbReference type="PROSITE" id="PS52050">
    <property type="entry name" value="WYL"/>
    <property type="match status" value="1"/>
</dbReference>
<organism evidence="3 4">
    <name type="scientific">Dyadobacter frigoris</name>
    <dbReference type="NCBI Taxonomy" id="2576211"/>
    <lineage>
        <taxon>Bacteria</taxon>
        <taxon>Pseudomonadati</taxon>
        <taxon>Bacteroidota</taxon>
        <taxon>Cytophagia</taxon>
        <taxon>Cytophagales</taxon>
        <taxon>Spirosomataceae</taxon>
        <taxon>Dyadobacter</taxon>
    </lineage>
</organism>
<dbReference type="InterPro" id="IPR051534">
    <property type="entry name" value="CBASS_pafABC_assoc_protein"/>
</dbReference>
<dbReference type="Pfam" id="PF25583">
    <property type="entry name" value="WCX"/>
    <property type="match status" value="1"/>
</dbReference>
<keyword evidence="4" id="KW-1185">Reference proteome</keyword>
<dbReference type="InterPro" id="IPR057727">
    <property type="entry name" value="WCX_dom"/>
</dbReference>